<reference evidence="2" key="1">
    <citation type="journal article" date="2014" name="Int. J. Syst. Evol. Microbiol.">
        <title>Complete genome sequence of Corynebacterium casei LMG S-19264T (=DSM 44701T), isolated from a smear-ripened cheese.</title>
        <authorList>
            <consortium name="US DOE Joint Genome Institute (JGI-PGF)"/>
            <person name="Walter F."/>
            <person name="Albersmeier A."/>
            <person name="Kalinowski J."/>
            <person name="Ruckert C."/>
        </authorList>
    </citation>
    <scope>NUCLEOTIDE SEQUENCE</scope>
    <source>
        <strain evidence="2">JCM 4391</strain>
    </source>
</reference>
<dbReference type="EMBL" id="BMTP01000030">
    <property type="protein sequence ID" value="GGU67000.1"/>
    <property type="molecule type" value="Genomic_DNA"/>
</dbReference>
<keyword evidence="3" id="KW-1185">Reference proteome</keyword>
<protein>
    <submittedName>
        <fullName evidence="2">Uncharacterized protein</fullName>
    </submittedName>
</protein>
<organism evidence="2 3">
    <name type="scientific">Streptomyces lavendofoliae</name>
    <dbReference type="NCBI Taxonomy" id="67314"/>
    <lineage>
        <taxon>Bacteria</taxon>
        <taxon>Bacillati</taxon>
        <taxon>Actinomycetota</taxon>
        <taxon>Actinomycetes</taxon>
        <taxon>Kitasatosporales</taxon>
        <taxon>Streptomycetaceae</taxon>
        <taxon>Streptomyces</taxon>
    </lineage>
</organism>
<proteinExistence type="predicted"/>
<accession>A0A918I444</accession>
<dbReference type="Gene3D" id="2.110.10.10">
    <property type="entry name" value="Hemopexin-like domain"/>
    <property type="match status" value="1"/>
</dbReference>
<evidence type="ECO:0000256" key="1">
    <source>
        <dbReference type="SAM" id="MobiDB-lite"/>
    </source>
</evidence>
<reference evidence="2" key="2">
    <citation type="submission" date="2020-09" db="EMBL/GenBank/DDBJ databases">
        <authorList>
            <person name="Sun Q."/>
            <person name="Ohkuma M."/>
        </authorList>
    </citation>
    <scope>NUCLEOTIDE SEQUENCE</scope>
    <source>
        <strain evidence="2">JCM 4391</strain>
    </source>
</reference>
<feature type="region of interest" description="Disordered" evidence="1">
    <location>
        <begin position="1"/>
        <end position="20"/>
    </location>
</feature>
<comment type="caution">
    <text evidence="2">The sequence shown here is derived from an EMBL/GenBank/DDBJ whole genome shotgun (WGS) entry which is preliminary data.</text>
</comment>
<name>A0A918I444_9ACTN</name>
<evidence type="ECO:0000313" key="2">
    <source>
        <dbReference type="EMBL" id="GGU67000.1"/>
    </source>
</evidence>
<sequence length="622" mass="68840">MGHAMTDQITKTAEESQVTAEERLERLRASLSGARAQTRGGRRMQLNQPGNILAGAMMHAAARQEQDLELTDLEQQLLNLLGQYLPEEEIPAFGRVYREAAALGGIDIFPEQITGRSIESGYSLADFAADLPALSEKIMAQPNVRVVDVSKVAEGETFDTEEFTAAVGEYGRGITLHTSSAMDGMRAAPTPVRLHLHQFKCKDESNEGSPDDEIYWGLSAGSDTGVRQSGRTRTYTNIDAGEMHRIDSGTYLFNGTVNQYLTAEVMCWEEDHSGPDWMQALRRGLADFAYAALDLAARLQEAGGDDAKQAAGWVAFAAVAAGILEWILSWWTNNDDLVAEHVLGYTRGSLIEQSVRPWGGELWYDFNGGGSEGWQHLSIRCSADFPSGSTYVHGPYLWKKSWPELKGTPFETGQSGQLMANVPGSETDVYIFRNSDCAVFMPFPGFLKNRGTIAQFFPGLVGTDFTERIHSACRVPGSSTDMYFFRREQYLRYNTATHRIVNGPMPVMTGWPGLVGASWGNITAGTPITAAVTVPGSSTDVYLFRGYDCLRYHAFNERIVEGPWPSRERWPDLFEVGGFERMMSVDSAINATWPRNTLTPSGVMPLMTFFQWGRYAHVGQKR</sequence>
<dbReference type="Proteomes" id="UP000636661">
    <property type="component" value="Unassembled WGS sequence"/>
</dbReference>
<dbReference type="AlphaFoldDB" id="A0A918I444"/>
<evidence type="ECO:0000313" key="3">
    <source>
        <dbReference type="Proteomes" id="UP000636661"/>
    </source>
</evidence>
<dbReference type="InterPro" id="IPR036375">
    <property type="entry name" value="Hemopexin-like_dom_sf"/>
</dbReference>
<gene>
    <name evidence="2" type="ORF">GCM10010274_64380</name>
</gene>
<dbReference type="SUPFAM" id="SSF50923">
    <property type="entry name" value="Hemopexin-like domain"/>
    <property type="match status" value="1"/>
</dbReference>
<feature type="compositionally biased region" description="Polar residues" evidence="1">
    <location>
        <begin position="7"/>
        <end position="19"/>
    </location>
</feature>